<gene>
    <name evidence="13" type="ORF">VTJ83DRAFT_3209</name>
</gene>
<dbReference type="GeneID" id="98124206"/>
<dbReference type="Pfam" id="PF17403">
    <property type="entry name" value="Nrap_D2"/>
    <property type="match status" value="1"/>
</dbReference>
<dbReference type="Gene3D" id="3.30.70.3030">
    <property type="match status" value="1"/>
</dbReference>
<evidence type="ECO:0000259" key="9">
    <source>
        <dbReference type="Pfam" id="PF17404"/>
    </source>
</evidence>
<feature type="compositionally biased region" description="Basic and acidic residues" evidence="6">
    <location>
        <begin position="1091"/>
        <end position="1106"/>
    </location>
</feature>
<dbReference type="Pfam" id="PF17406">
    <property type="entry name" value="Nrap_D5"/>
    <property type="match status" value="1"/>
</dbReference>
<keyword evidence="14" id="KW-1185">Reference proteome</keyword>
<dbReference type="InterPro" id="IPR005554">
    <property type="entry name" value="NOL6/Upt22"/>
</dbReference>
<feature type="compositionally biased region" description="Acidic residues" evidence="6">
    <location>
        <begin position="1107"/>
        <end position="1116"/>
    </location>
</feature>
<comment type="subcellular location">
    <subcellularLocation>
        <location evidence="1 5">Nucleus</location>
        <location evidence="1 5">Nucleolus</location>
    </subcellularLocation>
</comment>
<feature type="region of interest" description="Disordered" evidence="6">
    <location>
        <begin position="1077"/>
        <end position="1118"/>
    </location>
</feature>
<accession>A0ABR4DDD5</accession>
<evidence type="ECO:0000256" key="5">
    <source>
        <dbReference type="RuleBase" id="RU364032"/>
    </source>
</evidence>
<feature type="domain" description="Nrap protein" evidence="10">
    <location>
        <begin position="612"/>
        <end position="797"/>
    </location>
</feature>
<organism evidence="13 14">
    <name type="scientific">Remersonia thermophila</name>
    <dbReference type="NCBI Taxonomy" id="72144"/>
    <lineage>
        <taxon>Eukaryota</taxon>
        <taxon>Fungi</taxon>
        <taxon>Dikarya</taxon>
        <taxon>Ascomycota</taxon>
        <taxon>Pezizomycotina</taxon>
        <taxon>Sordariomycetes</taxon>
        <taxon>Sordariomycetidae</taxon>
        <taxon>Sordariales</taxon>
        <taxon>Sordariales incertae sedis</taxon>
        <taxon>Remersonia</taxon>
    </lineage>
</organism>
<keyword evidence="3 5" id="KW-0694">RNA-binding</keyword>
<evidence type="ECO:0000259" key="10">
    <source>
        <dbReference type="Pfam" id="PF17405"/>
    </source>
</evidence>
<protein>
    <recommendedName>
        <fullName evidence="5">U3 small nucleolar RNA-associated protein 22</fullName>
    </recommendedName>
</protein>
<dbReference type="Pfam" id="PF17404">
    <property type="entry name" value="Nrap_D3"/>
    <property type="match status" value="1"/>
</dbReference>
<dbReference type="Gene3D" id="1.10.1410.10">
    <property type="match status" value="1"/>
</dbReference>
<comment type="similarity">
    <text evidence="2 5">Belongs to the NRAP family.</text>
</comment>
<sequence>MDSNPAKRRKLDHAQDDAEVALAAAASAGISRSTTFVLEAEELLEYVCPDYDAAFSGADGLLHRIKGLVEGIEAHDQLQIAEAAAKLEKKHKIKVPFPEPRPDGSSNYKVAFAAPSKFNVVGSYVFKTMVKTQKNPAVDMVVVIPESVLQEKDYLDMRYFYKRAYYLAVIAAALKKELGAQGQLSYEYLHGNPLCPVLVFQPKGPAAGTTEPEPPRSQDFRIRILPSAPEGFFPAAKLHLGASLIRKARDGEAPSEPTPFYNSTVAAESTFFPYLKVLRQAEKKSKGFRKACVLGRIWLQQRGFGSDVAQGGFGQFEWALVLALLLQGGDKKGQAALSASLSSTQLFKAMIQFLSVTNFSEKAYVFGSAKADLDAHVESGPVLYDAARQLNIAFKMGSWSAALLHQHARWTRSLLAENAGDQFTPTFILKADVPAHSFDFIAHLDPKKAADQAGLDPRGPAWRLGSRVYRILKRALADNDMGERARVIHVKASACAPWALADGPARETAPLEIGVVFDPLRMARTVDRGPVAGPSAEQQQECARFRKFWGEKAELRRFEGDDARETLVWSSTTPFALCEEIVRYILGRHLKVDKELAVYGGRLPALLSLKPADTAVFNVAKKAFDVFERDVRGLDDLPLRVRQIAPVCAELRHASVSLPELDPSKSWRRPLECVISFEASGKWPESLIAIQRTKIAFLIMIGSLLEKSKPGDVRTHVGLEDSAYDDENLAFLDVLYENGPAFRLRVHSDLEESLLQRQSKNKMSEPWKRQRAATLLASFRRLYVHLPLHNQYMTTCATRFPALSPTLRLVKHWFNAHKLACHFTPEFMELAVLRVFLAPHPWEAPTSPATGFTRVLAFLAHWDWRSDALILDTSGEMTAADRSAIATRLDAWRKIDPHMNHTVLFVATAQEPSGTAWTTLDGQPKPPKVAAARMTSLAKTASRLIKDKGVGLDVRTLFVPSLKEYDVLLHLNKKVLKAALATYPGEPAEAYAASDADAPQHAKFKNLSAHAGEPPLPLAQHPADALLKRLDAVYSHGGPLLFFRGGSPDDATIGAVWNPRMPARTFRVSLPTAYKPASAAAVEAGRKRRAEKKEEESGDEGENRGGEEEEKEEDMVEVDREAILAEIARIGGDVIERIEVKDSS</sequence>
<dbReference type="PANTHER" id="PTHR17972">
    <property type="entry name" value="NUCLEOLAR RNA-ASSOCIATED PROTEIN"/>
    <property type="match status" value="1"/>
</dbReference>
<evidence type="ECO:0000256" key="2">
    <source>
        <dbReference type="ARBA" id="ARBA00006674"/>
    </source>
</evidence>
<dbReference type="InterPro" id="IPR035368">
    <property type="entry name" value="Nrap_D3"/>
</dbReference>
<proteinExistence type="inferred from homology"/>
<evidence type="ECO:0000259" key="12">
    <source>
        <dbReference type="Pfam" id="PF17407"/>
    </source>
</evidence>
<evidence type="ECO:0000256" key="6">
    <source>
        <dbReference type="SAM" id="MobiDB-lite"/>
    </source>
</evidence>
<evidence type="ECO:0000259" key="8">
    <source>
        <dbReference type="Pfam" id="PF17403"/>
    </source>
</evidence>
<evidence type="ECO:0000256" key="4">
    <source>
        <dbReference type="ARBA" id="ARBA00023242"/>
    </source>
</evidence>
<dbReference type="PANTHER" id="PTHR17972:SF0">
    <property type="entry name" value="NUCLEOLAR PROTEIN 6"/>
    <property type="match status" value="1"/>
</dbReference>
<dbReference type="RefSeq" id="XP_070867087.1">
    <property type="nucleotide sequence ID" value="XM_071009562.1"/>
</dbReference>
<evidence type="ECO:0000259" key="7">
    <source>
        <dbReference type="Pfam" id="PF03813"/>
    </source>
</evidence>
<feature type="domain" description="Nrap protein" evidence="9">
    <location>
        <begin position="436"/>
        <end position="591"/>
    </location>
</feature>
<keyword evidence="5" id="KW-0687">Ribonucleoprotein</keyword>
<keyword evidence="4 5" id="KW-0539">Nucleus</keyword>
<dbReference type="InterPro" id="IPR035370">
    <property type="entry name" value="Nrap_D5"/>
</dbReference>
<feature type="domain" description="Nrap protein" evidence="8">
    <location>
        <begin position="288"/>
        <end position="430"/>
    </location>
</feature>
<evidence type="ECO:0000259" key="11">
    <source>
        <dbReference type="Pfam" id="PF17406"/>
    </source>
</evidence>
<dbReference type="InterPro" id="IPR035369">
    <property type="entry name" value="Nrap_D4"/>
</dbReference>
<dbReference type="Proteomes" id="UP001600064">
    <property type="component" value="Unassembled WGS sequence"/>
</dbReference>
<evidence type="ECO:0000313" key="13">
    <source>
        <dbReference type="EMBL" id="KAL2268363.1"/>
    </source>
</evidence>
<dbReference type="InterPro" id="IPR035082">
    <property type="entry name" value="Nrap_D1"/>
</dbReference>
<evidence type="ECO:0000256" key="3">
    <source>
        <dbReference type="ARBA" id="ARBA00022884"/>
    </source>
</evidence>
<evidence type="ECO:0000256" key="1">
    <source>
        <dbReference type="ARBA" id="ARBA00004604"/>
    </source>
</evidence>
<comment type="caution">
    <text evidence="13">The sequence shown here is derived from an EMBL/GenBank/DDBJ whole genome shotgun (WGS) entry which is preliminary data.</text>
</comment>
<dbReference type="Pfam" id="PF03813">
    <property type="entry name" value="Nrap"/>
    <property type="match status" value="1"/>
</dbReference>
<dbReference type="Pfam" id="PF17407">
    <property type="entry name" value="Nrap_D6"/>
    <property type="match status" value="1"/>
</dbReference>
<dbReference type="InterPro" id="IPR035371">
    <property type="entry name" value="Nrap_D6"/>
</dbReference>
<feature type="domain" description="Nrap protein" evidence="7">
    <location>
        <begin position="138"/>
        <end position="284"/>
    </location>
</feature>
<keyword evidence="5" id="KW-0698">rRNA processing</keyword>
<dbReference type="InterPro" id="IPR035367">
    <property type="entry name" value="Nrap_D2"/>
</dbReference>
<reference evidence="13 14" key="1">
    <citation type="journal article" date="2024" name="Commun. Biol.">
        <title>Comparative genomic analysis of thermophilic fungi reveals convergent evolutionary adaptations and gene losses.</title>
        <authorList>
            <person name="Steindorff A.S."/>
            <person name="Aguilar-Pontes M.V."/>
            <person name="Robinson A.J."/>
            <person name="Andreopoulos B."/>
            <person name="LaButti K."/>
            <person name="Kuo A."/>
            <person name="Mondo S."/>
            <person name="Riley R."/>
            <person name="Otillar R."/>
            <person name="Haridas S."/>
            <person name="Lipzen A."/>
            <person name="Grimwood J."/>
            <person name="Schmutz J."/>
            <person name="Clum A."/>
            <person name="Reid I.D."/>
            <person name="Moisan M.C."/>
            <person name="Butler G."/>
            <person name="Nguyen T.T.M."/>
            <person name="Dewar K."/>
            <person name="Conant G."/>
            <person name="Drula E."/>
            <person name="Henrissat B."/>
            <person name="Hansel C."/>
            <person name="Singer S."/>
            <person name="Hutchinson M.I."/>
            <person name="de Vries R.P."/>
            <person name="Natvig D.O."/>
            <person name="Powell A.J."/>
            <person name="Tsang A."/>
            <person name="Grigoriev I.V."/>
        </authorList>
    </citation>
    <scope>NUCLEOTIDE SEQUENCE [LARGE SCALE GENOMIC DNA]</scope>
    <source>
        <strain evidence="13 14">ATCC 22073</strain>
    </source>
</reference>
<dbReference type="EMBL" id="JAZGUE010000003">
    <property type="protein sequence ID" value="KAL2268363.1"/>
    <property type="molecule type" value="Genomic_DNA"/>
</dbReference>
<evidence type="ECO:0000313" key="14">
    <source>
        <dbReference type="Proteomes" id="UP001600064"/>
    </source>
</evidence>
<feature type="domain" description="Nrap protein" evidence="12">
    <location>
        <begin position="962"/>
        <end position="1138"/>
    </location>
</feature>
<name>A0ABR4DDD5_9PEZI</name>
<keyword evidence="5" id="KW-0690">Ribosome biogenesis</keyword>
<dbReference type="Pfam" id="PF17405">
    <property type="entry name" value="Nrap_D4"/>
    <property type="match status" value="1"/>
</dbReference>
<feature type="domain" description="Nrap protein" evidence="11">
    <location>
        <begin position="800"/>
        <end position="960"/>
    </location>
</feature>